<feature type="binding site" description="axial binding residue" evidence="14">
    <location>
        <position position="8"/>
    </location>
    <ligand>
        <name>heme</name>
        <dbReference type="ChEBI" id="CHEBI:30413"/>
    </ligand>
    <ligandPart>
        <name>Fe</name>
        <dbReference type="ChEBI" id="CHEBI:18248"/>
    </ligandPart>
</feature>
<comment type="subcellular location">
    <subcellularLocation>
        <location evidence="1 14">Cell membrane</location>
        <topology evidence="1 14">Multi-pass membrane protein</topology>
    </subcellularLocation>
</comment>
<evidence type="ECO:0000256" key="12">
    <source>
        <dbReference type="ARBA" id="ARBA00023136"/>
    </source>
</evidence>
<dbReference type="PANTHER" id="PTHR40255:SF1">
    <property type="entry name" value="PROTOPORPHYRINOGEN IX OXIDASE"/>
    <property type="match status" value="1"/>
</dbReference>
<feature type="binding site" description="axial binding residue" evidence="14">
    <location>
        <position position="86"/>
    </location>
    <ligand>
        <name>heme</name>
        <dbReference type="ChEBI" id="CHEBI:30413"/>
    </ligand>
    <ligandPart>
        <name>Fe</name>
        <dbReference type="ChEBI" id="CHEBI:18248"/>
    </ligandPart>
</feature>
<evidence type="ECO:0000256" key="2">
    <source>
        <dbReference type="ARBA" id="ARBA00005073"/>
    </source>
</evidence>
<comment type="subunit">
    <text evidence="14">Homodimer.</text>
</comment>
<evidence type="ECO:0000256" key="7">
    <source>
        <dbReference type="ARBA" id="ARBA00022692"/>
    </source>
</evidence>
<comment type="caution">
    <text evidence="16">The sequence shown here is derived from an EMBL/GenBank/DDBJ whole genome shotgun (WGS) entry which is preliminary data.</text>
</comment>
<comment type="catalytic activity">
    <reaction evidence="13 14 15">
        <text>protoporphyrinogen IX + 3 A = protoporphyrin IX + 3 AH2</text>
        <dbReference type="Rhea" id="RHEA:62000"/>
        <dbReference type="ChEBI" id="CHEBI:13193"/>
        <dbReference type="ChEBI" id="CHEBI:17499"/>
        <dbReference type="ChEBI" id="CHEBI:57306"/>
        <dbReference type="ChEBI" id="CHEBI:57307"/>
    </reaction>
</comment>
<dbReference type="EC" id="1.3.99.-" evidence="14 15"/>
<feature type="transmembrane region" description="Helical" evidence="14">
    <location>
        <begin position="121"/>
        <end position="139"/>
    </location>
</feature>
<dbReference type="HAMAP" id="MF_02239">
    <property type="entry name" value="HemJ"/>
    <property type="match status" value="1"/>
</dbReference>
<dbReference type="PIRSF" id="PIRSF004638">
    <property type="entry name" value="UCP004638"/>
    <property type="match status" value="1"/>
</dbReference>
<keyword evidence="8 14" id="KW-0479">Metal-binding</keyword>
<organism evidence="16 17">
    <name type="scientific">Dokdonella soli</name>
    <dbReference type="NCBI Taxonomy" id="529810"/>
    <lineage>
        <taxon>Bacteria</taxon>
        <taxon>Pseudomonadati</taxon>
        <taxon>Pseudomonadota</taxon>
        <taxon>Gammaproteobacteria</taxon>
        <taxon>Lysobacterales</taxon>
        <taxon>Rhodanobacteraceae</taxon>
        <taxon>Dokdonella</taxon>
    </lineage>
</organism>
<protein>
    <recommendedName>
        <fullName evidence="4 14">Protoporphyrinogen IX oxidase</fullName>
        <shortName evidence="14">PPO</shortName>
        <ecNumber evidence="14 15">1.3.99.-</ecNumber>
    </recommendedName>
</protein>
<sequence length="141" mass="16257">MLWLKAFHVIFVVTWFAGLFYLPRLFIYHAEASEAVVRERLKIMERRLLMITHIGGGLAVLFGALTLFAFAHASIDYLQQGWLHAKLALVVLLVAYHVMLARMTREFARDANRRSSRWLRIFNEVPALLLVAIVLLVIIKP</sequence>
<proteinExistence type="inferred from homology"/>
<comment type="cofactor">
    <cofactor evidence="14 15">
        <name>heme b</name>
        <dbReference type="ChEBI" id="CHEBI:60344"/>
    </cofactor>
    <text evidence="14 15">Binds 1 heme b (iron(II)-protoporphyrin IX) group per subunit.</text>
</comment>
<dbReference type="Pfam" id="PF03653">
    <property type="entry name" value="UPF0093"/>
    <property type="match status" value="1"/>
</dbReference>
<feature type="transmembrane region" description="Helical" evidence="14">
    <location>
        <begin position="6"/>
        <end position="27"/>
    </location>
</feature>
<dbReference type="InterPro" id="IPR005265">
    <property type="entry name" value="HemJ-like"/>
</dbReference>
<dbReference type="RefSeq" id="WP_343792103.1">
    <property type="nucleotide sequence ID" value="NZ_BAAAEU010000023.1"/>
</dbReference>
<dbReference type="NCBIfam" id="TIGR00701">
    <property type="entry name" value="protoporphyrinogen oxidase HemJ"/>
    <property type="match status" value="1"/>
</dbReference>
<comment type="similarity">
    <text evidence="3 14 15">Belongs to the HemJ family.</text>
</comment>
<evidence type="ECO:0000256" key="8">
    <source>
        <dbReference type="ARBA" id="ARBA00022723"/>
    </source>
</evidence>
<evidence type="ECO:0000256" key="14">
    <source>
        <dbReference type="HAMAP-Rule" id="MF_02239"/>
    </source>
</evidence>
<evidence type="ECO:0000313" key="17">
    <source>
        <dbReference type="Proteomes" id="UP001501523"/>
    </source>
</evidence>
<evidence type="ECO:0000256" key="4">
    <source>
        <dbReference type="ARBA" id="ARBA00017504"/>
    </source>
</evidence>
<dbReference type="EMBL" id="BAAAEU010000023">
    <property type="protein sequence ID" value="GAA0719161.1"/>
    <property type="molecule type" value="Genomic_DNA"/>
</dbReference>
<evidence type="ECO:0000256" key="1">
    <source>
        <dbReference type="ARBA" id="ARBA00004651"/>
    </source>
</evidence>
<dbReference type="PANTHER" id="PTHR40255">
    <property type="entry name" value="UPF0093 MEMBRANE PROTEIN SLR1790"/>
    <property type="match status" value="1"/>
</dbReference>
<keyword evidence="6 14" id="KW-0349">Heme</keyword>
<comment type="pathway">
    <text evidence="2 14 15">Porphyrin-containing compound metabolism; protoporphyrin-IX biosynthesis; protoporphyrin-IX from protoporphyrinogen-IX: step 1/1.</text>
</comment>
<feature type="transmembrane region" description="Helical" evidence="14">
    <location>
        <begin position="82"/>
        <end position="100"/>
    </location>
</feature>
<gene>
    <name evidence="16" type="primary">hemJ</name>
    <name evidence="16" type="ORF">GCM10009105_27490</name>
</gene>
<evidence type="ECO:0000256" key="5">
    <source>
        <dbReference type="ARBA" id="ARBA00022475"/>
    </source>
</evidence>
<evidence type="ECO:0000256" key="13">
    <source>
        <dbReference type="ARBA" id="ARBA00048390"/>
    </source>
</evidence>
<keyword evidence="11 14" id="KW-0408">Iron</keyword>
<name>A0ABN1IQ78_9GAMM</name>
<evidence type="ECO:0000256" key="9">
    <source>
        <dbReference type="ARBA" id="ARBA00022989"/>
    </source>
</evidence>
<keyword evidence="12 14" id="KW-0472">Membrane</keyword>
<keyword evidence="10 14" id="KW-0560">Oxidoreductase</keyword>
<evidence type="ECO:0000256" key="3">
    <source>
        <dbReference type="ARBA" id="ARBA00006501"/>
    </source>
</evidence>
<evidence type="ECO:0000313" key="16">
    <source>
        <dbReference type="EMBL" id="GAA0719161.1"/>
    </source>
</evidence>
<feature type="transmembrane region" description="Helical" evidence="14">
    <location>
        <begin position="48"/>
        <end position="70"/>
    </location>
</feature>
<evidence type="ECO:0000256" key="6">
    <source>
        <dbReference type="ARBA" id="ARBA00022617"/>
    </source>
</evidence>
<evidence type="ECO:0000256" key="10">
    <source>
        <dbReference type="ARBA" id="ARBA00023002"/>
    </source>
</evidence>
<evidence type="ECO:0000256" key="15">
    <source>
        <dbReference type="PIRNR" id="PIRNR004638"/>
    </source>
</evidence>
<comment type="function">
    <text evidence="14 15">Catalyzes the oxidation of protoporphyrinogen IX to protoporphyrin IX.</text>
</comment>
<dbReference type="Proteomes" id="UP001501523">
    <property type="component" value="Unassembled WGS sequence"/>
</dbReference>
<evidence type="ECO:0000256" key="11">
    <source>
        <dbReference type="ARBA" id="ARBA00023004"/>
    </source>
</evidence>
<keyword evidence="9 14" id="KW-1133">Transmembrane helix</keyword>
<reference evidence="16 17" key="1">
    <citation type="journal article" date="2019" name="Int. J. Syst. Evol. Microbiol.">
        <title>The Global Catalogue of Microorganisms (GCM) 10K type strain sequencing project: providing services to taxonomists for standard genome sequencing and annotation.</title>
        <authorList>
            <consortium name="The Broad Institute Genomics Platform"/>
            <consortium name="The Broad Institute Genome Sequencing Center for Infectious Disease"/>
            <person name="Wu L."/>
            <person name="Ma J."/>
        </authorList>
    </citation>
    <scope>NUCLEOTIDE SEQUENCE [LARGE SCALE GENOMIC DNA]</scope>
    <source>
        <strain evidence="16 17">JCM 15421</strain>
    </source>
</reference>
<keyword evidence="5 14" id="KW-1003">Cell membrane</keyword>
<accession>A0ABN1IQ78</accession>
<keyword evidence="17" id="KW-1185">Reference proteome</keyword>
<keyword evidence="7 14" id="KW-0812">Transmembrane</keyword>